<organism evidence="3 4">
    <name type="scientific">Staphylotrichum longicolle</name>
    <dbReference type="NCBI Taxonomy" id="669026"/>
    <lineage>
        <taxon>Eukaryota</taxon>
        <taxon>Fungi</taxon>
        <taxon>Dikarya</taxon>
        <taxon>Ascomycota</taxon>
        <taxon>Pezizomycotina</taxon>
        <taxon>Sordariomycetes</taxon>
        <taxon>Sordariomycetidae</taxon>
        <taxon>Sordariales</taxon>
        <taxon>Chaetomiaceae</taxon>
        <taxon>Staphylotrichum</taxon>
    </lineage>
</organism>
<feature type="compositionally biased region" description="Low complexity" evidence="1">
    <location>
        <begin position="220"/>
        <end position="248"/>
    </location>
</feature>
<feature type="transmembrane region" description="Helical" evidence="2">
    <location>
        <begin position="12"/>
        <end position="33"/>
    </location>
</feature>
<feature type="compositionally biased region" description="Basic and acidic residues" evidence="1">
    <location>
        <begin position="107"/>
        <end position="124"/>
    </location>
</feature>
<feature type="compositionally biased region" description="Low complexity" evidence="1">
    <location>
        <begin position="319"/>
        <end position="365"/>
    </location>
</feature>
<keyword evidence="2" id="KW-1133">Transmembrane helix</keyword>
<feature type="region of interest" description="Disordered" evidence="1">
    <location>
        <begin position="278"/>
        <end position="388"/>
    </location>
</feature>
<dbReference type="Proteomes" id="UP001197093">
    <property type="component" value="Unassembled WGS sequence"/>
</dbReference>
<evidence type="ECO:0000313" key="3">
    <source>
        <dbReference type="EMBL" id="KAG7292253.1"/>
    </source>
</evidence>
<keyword evidence="2" id="KW-0472">Membrane</keyword>
<feature type="compositionally biased region" description="Polar residues" evidence="1">
    <location>
        <begin position="126"/>
        <end position="150"/>
    </location>
</feature>
<gene>
    <name evidence="3" type="ORF">NEMBOFW57_002288</name>
</gene>
<feature type="region of interest" description="Disordered" evidence="1">
    <location>
        <begin position="96"/>
        <end position="248"/>
    </location>
</feature>
<evidence type="ECO:0000313" key="4">
    <source>
        <dbReference type="Proteomes" id="UP001197093"/>
    </source>
</evidence>
<feature type="compositionally biased region" description="Polar residues" evidence="1">
    <location>
        <begin position="179"/>
        <end position="189"/>
    </location>
</feature>
<evidence type="ECO:0000256" key="2">
    <source>
        <dbReference type="SAM" id="Phobius"/>
    </source>
</evidence>
<dbReference type="PANTHER" id="PTHR40623:SF2">
    <property type="entry name" value="INTEGRAL MEMBRANE PROTEIN"/>
    <property type="match status" value="1"/>
</dbReference>
<feature type="compositionally biased region" description="Basic and acidic residues" evidence="1">
    <location>
        <begin position="190"/>
        <end position="199"/>
    </location>
</feature>
<reference evidence="3" key="1">
    <citation type="submission" date="2023-02" db="EMBL/GenBank/DDBJ databases">
        <authorList>
            <person name="Palmer J.M."/>
        </authorList>
    </citation>
    <scope>NUCLEOTIDE SEQUENCE</scope>
    <source>
        <strain evidence="3">FW57</strain>
    </source>
</reference>
<keyword evidence="2" id="KW-0812">Transmembrane</keyword>
<name>A0AAD4F7Q9_9PEZI</name>
<dbReference type="EMBL" id="JAHCVI010000001">
    <property type="protein sequence ID" value="KAG7292253.1"/>
    <property type="molecule type" value="Genomic_DNA"/>
</dbReference>
<sequence length="388" mass="41883">MFFTSWDLWQQMTFVLAMAIVAVFCAGLGKLWWNNRLMKKQEVLDEEKRARVEEIRKTGLPMKRGNQVPFGVRAIQSGVEVDGIWISRPASLNELGEKHASSTTLGRDSDSQNKRRDYSEDEKSVVVTTANLDRSGPKQSPSTASTFQKLTDTDSTESTHSAAPPVSQFAYSRPKRQSSRPSASGTLNEDTLRRLEGHSPSHQTPYGTYVPASPPRRPNPRSSASSSADSVDSQPRSAGGASGRSYASSSHSSRLYMMSARGVAPATNTTTTAAAVAAAATGPGGRSGHEAAASDPFATPRTARTPRRLSAFSMASETASSARVLSLSSSSSPSQVGQQQPQQQQPQQPQQQQPQQPQQQQPQQPEMAVPEPTFGPGDLHYNRGARRG</sequence>
<keyword evidence="4" id="KW-1185">Reference proteome</keyword>
<evidence type="ECO:0000256" key="1">
    <source>
        <dbReference type="SAM" id="MobiDB-lite"/>
    </source>
</evidence>
<dbReference type="AlphaFoldDB" id="A0AAD4F7Q9"/>
<accession>A0AAD4F7Q9</accession>
<protein>
    <submittedName>
        <fullName evidence="3">Uncharacterized protein</fullName>
    </submittedName>
</protein>
<proteinExistence type="predicted"/>
<dbReference type="PANTHER" id="PTHR40623">
    <property type="entry name" value="INTEGRAL MEMBRANE PROTEIN"/>
    <property type="match status" value="1"/>
</dbReference>
<comment type="caution">
    <text evidence="3">The sequence shown here is derived from an EMBL/GenBank/DDBJ whole genome shotgun (WGS) entry which is preliminary data.</text>
</comment>